<keyword evidence="1" id="KW-0812">Transmembrane</keyword>
<comment type="caution">
    <text evidence="2">The sequence shown here is derived from an EMBL/GenBank/DDBJ whole genome shotgun (WGS) entry which is preliminary data.</text>
</comment>
<organism evidence="2 3">
    <name type="scientific">Candidatus Dojkabacteria bacterium HGW-Dojkabacteria-1</name>
    <dbReference type="NCBI Taxonomy" id="2013761"/>
    <lineage>
        <taxon>Bacteria</taxon>
        <taxon>Candidatus Dojkabacteria</taxon>
    </lineage>
</organism>
<dbReference type="AlphaFoldDB" id="A0A2N2F2V9"/>
<feature type="transmembrane region" description="Helical" evidence="1">
    <location>
        <begin position="7"/>
        <end position="27"/>
    </location>
</feature>
<proteinExistence type="predicted"/>
<protein>
    <submittedName>
        <fullName evidence="2">Uncharacterized protein</fullName>
    </submittedName>
</protein>
<evidence type="ECO:0000256" key="1">
    <source>
        <dbReference type="SAM" id="Phobius"/>
    </source>
</evidence>
<evidence type="ECO:0000313" key="2">
    <source>
        <dbReference type="EMBL" id="PKN02476.1"/>
    </source>
</evidence>
<dbReference type="Proteomes" id="UP000233417">
    <property type="component" value="Unassembled WGS sequence"/>
</dbReference>
<gene>
    <name evidence="2" type="ORF">CVU76_00335</name>
</gene>
<dbReference type="EMBL" id="PHAO01000001">
    <property type="protein sequence ID" value="PKN02476.1"/>
    <property type="molecule type" value="Genomic_DNA"/>
</dbReference>
<reference evidence="2 3" key="1">
    <citation type="journal article" date="2017" name="ISME J.">
        <title>Potential for microbial H2 and metal transformations associated with novel bacteria and archaea in deep terrestrial subsurface sediments.</title>
        <authorList>
            <person name="Hernsdorf A.W."/>
            <person name="Amano Y."/>
            <person name="Miyakawa K."/>
            <person name="Ise K."/>
            <person name="Suzuki Y."/>
            <person name="Anantharaman K."/>
            <person name="Probst A."/>
            <person name="Burstein D."/>
            <person name="Thomas B.C."/>
            <person name="Banfield J.F."/>
        </authorList>
    </citation>
    <scope>NUCLEOTIDE SEQUENCE [LARGE SCALE GENOMIC DNA]</scope>
    <source>
        <strain evidence="2">HGW-Dojkabacteria-1</strain>
    </source>
</reference>
<evidence type="ECO:0000313" key="3">
    <source>
        <dbReference type="Proteomes" id="UP000233417"/>
    </source>
</evidence>
<name>A0A2N2F2V9_9BACT</name>
<sequence length="80" mass="9174">MEVVKKYIVGIVLLLVIVIIWLGLLFLSDTIFSTVNPKADSYVKPINKEFDMEMLEKVSERTESSFPVTPSEFFDLTNED</sequence>
<accession>A0A2N2F2V9</accession>
<keyword evidence="1" id="KW-1133">Transmembrane helix</keyword>
<keyword evidence="1" id="KW-0472">Membrane</keyword>